<dbReference type="InterPro" id="IPR013766">
    <property type="entry name" value="Thioredoxin_domain"/>
</dbReference>
<keyword evidence="4" id="KW-0676">Redox-active center</keyword>
<dbReference type="Pfam" id="PF00578">
    <property type="entry name" value="AhpC-TSA"/>
    <property type="match status" value="1"/>
</dbReference>
<evidence type="ECO:0000256" key="5">
    <source>
        <dbReference type="SAM" id="Phobius"/>
    </source>
</evidence>
<evidence type="ECO:0000259" key="6">
    <source>
        <dbReference type="PROSITE" id="PS51352"/>
    </source>
</evidence>
<dbReference type="PROSITE" id="PS00194">
    <property type="entry name" value="THIOREDOXIN_1"/>
    <property type="match status" value="1"/>
</dbReference>
<name>A0A1H7LLD6_9RHOB</name>
<dbReference type="STRING" id="188906.SAMN04488526_1756"/>
<dbReference type="Proteomes" id="UP000199283">
    <property type="component" value="Unassembled WGS sequence"/>
</dbReference>
<proteinExistence type="predicted"/>
<comment type="subcellular location">
    <subcellularLocation>
        <location evidence="1">Cell envelope</location>
    </subcellularLocation>
</comment>
<keyword evidence="5" id="KW-0472">Membrane</keyword>
<dbReference type="InterPro" id="IPR036249">
    <property type="entry name" value="Thioredoxin-like_sf"/>
</dbReference>
<keyword evidence="2" id="KW-0201">Cytochrome c-type biogenesis</keyword>
<dbReference type="InterPro" id="IPR004799">
    <property type="entry name" value="Periplasmic_diS_OxRdtase_DsbE"/>
</dbReference>
<accession>A0A1H7LLD6</accession>
<dbReference type="NCBIfam" id="TIGR00385">
    <property type="entry name" value="dsbE"/>
    <property type="match status" value="1"/>
</dbReference>
<keyword evidence="8" id="KW-1185">Reference proteome</keyword>
<dbReference type="GO" id="GO:0017004">
    <property type="term" value="P:cytochrome complex assembly"/>
    <property type="evidence" value="ECO:0007669"/>
    <property type="project" value="UniProtKB-KW"/>
</dbReference>
<dbReference type="AlphaFoldDB" id="A0A1H7LLD6"/>
<reference evidence="7 8" key="1">
    <citation type="submission" date="2016-10" db="EMBL/GenBank/DDBJ databases">
        <authorList>
            <person name="de Groot N.N."/>
        </authorList>
    </citation>
    <scope>NUCLEOTIDE SEQUENCE [LARGE SCALE GENOMIC DNA]</scope>
    <source>
        <strain evidence="7 8">DSM 14858</strain>
    </source>
</reference>
<feature type="domain" description="Thioredoxin" evidence="6">
    <location>
        <begin position="55"/>
        <end position="197"/>
    </location>
</feature>
<dbReference type="EMBL" id="FNZQ01000002">
    <property type="protein sequence ID" value="SEK99548.1"/>
    <property type="molecule type" value="Genomic_DNA"/>
</dbReference>
<keyword evidence="3" id="KW-1015">Disulfide bond</keyword>
<dbReference type="InterPro" id="IPR000866">
    <property type="entry name" value="AhpC/TSA"/>
</dbReference>
<dbReference type="GO" id="GO:0030288">
    <property type="term" value="C:outer membrane-bounded periplasmic space"/>
    <property type="evidence" value="ECO:0007669"/>
    <property type="project" value="InterPro"/>
</dbReference>
<dbReference type="InterPro" id="IPR017937">
    <property type="entry name" value="Thioredoxin_CS"/>
</dbReference>
<dbReference type="PROSITE" id="PS51352">
    <property type="entry name" value="THIOREDOXIN_2"/>
    <property type="match status" value="1"/>
</dbReference>
<evidence type="ECO:0000313" key="8">
    <source>
        <dbReference type="Proteomes" id="UP000199283"/>
    </source>
</evidence>
<protein>
    <submittedName>
        <fullName evidence="7">Cytochrome c biogenesis protein CcmG, thiol:disulfide interchange protein DsbE</fullName>
    </submittedName>
</protein>
<gene>
    <name evidence="7" type="ORF">SAMN04488526_1756</name>
</gene>
<evidence type="ECO:0000313" key="7">
    <source>
        <dbReference type="EMBL" id="SEK99548.1"/>
    </source>
</evidence>
<dbReference type="Gene3D" id="3.40.30.10">
    <property type="entry name" value="Glutaredoxin"/>
    <property type="match status" value="1"/>
</dbReference>
<sequence>MTPDGENSTTVDNSEAMAAKPRRGFALMIAPLIAFALMGLFGWGLFFSSRDLPSPLIDKPVPEFALAPVQGQTDGLATADLRGQVSLVNFFASWCVPCRAEHPLFMELAQSGEVKLYGINYKDLPDEAEAWLEELGNPYTRVGADLNGRVAIDWGVYGIPETFVVAADGTIAYKVIGQLTRPILENQVMPVVRRLNAENSGSMTQ</sequence>
<dbReference type="GO" id="GO:0015036">
    <property type="term" value="F:disulfide oxidoreductase activity"/>
    <property type="evidence" value="ECO:0007669"/>
    <property type="project" value="InterPro"/>
</dbReference>
<organism evidence="7 8">
    <name type="scientific">Jannaschia helgolandensis</name>
    <dbReference type="NCBI Taxonomy" id="188906"/>
    <lineage>
        <taxon>Bacteria</taxon>
        <taxon>Pseudomonadati</taxon>
        <taxon>Pseudomonadota</taxon>
        <taxon>Alphaproteobacteria</taxon>
        <taxon>Rhodobacterales</taxon>
        <taxon>Roseobacteraceae</taxon>
        <taxon>Jannaschia</taxon>
    </lineage>
</organism>
<keyword evidence="5" id="KW-0812">Transmembrane</keyword>
<dbReference type="PANTHER" id="PTHR42852:SF6">
    <property type="entry name" value="THIOL:DISULFIDE INTERCHANGE PROTEIN DSBE"/>
    <property type="match status" value="1"/>
</dbReference>
<dbReference type="CDD" id="cd03010">
    <property type="entry name" value="TlpA_like_DsbE"/>
    <property type="match status" value="1"/>
</dbReference>
<feature type="transmembrane region" description="Helical" evidence="5">
    <location>
        <begin position="25"/>
        <end position="46"/>
    </location>
</feature>
<dbReference type="GO" id="GO:0016209">
    <property type="term" value="F:antioxidant activity"/>
    <property type="evidence" value="ECO:0007669"/>
    <property type="project" value="InterPro"/>
</dbReference>
<dbReference type="InterPro" id="IPR050553">
    <property type="entry name" value="Thioredoxin_ResA/DsbE_sf"/>
</dbReference>
<dbReference type="PANTHER" id="PTHR42852">
    <property type="entry name" value="THIOL:DISULFIDE INTERCHANGE PROTEIN DSBE"/>
    <property type="match status" value="1"/>
</dbReference>
<dbReference type="SUPFAM" id="SSF52833">
    <property type="entry name" value="Thioredoxin-like"/>
    <property type="match status" value="1"/>
</dbReference>
<evidence type="ECO:0000256" key="4">
    <source>
        <dbReference type="ARBA" id="ARBA00023284"/>
    </source>
</evidence>
<evidence type="ECO:0000256" key="3">
    <source>
        <dbReference type="ARBA" id="ARBA00023157"/>
    </source>
</evidence>
<evidence type="ECO:0000256" key="1">
    <source>
        <dbReference type="ARBA" id="ARBA00004196"/>
    </source>
</evidence>
<evidence type="ECO:0000256" key="2">
    <source>
        <dbReference type="ARBA" id="ARBA00022748"/>
    </source>
</evidence>
<keyword evidence="5" id="KW-1133">Transmembrane helix</keyword>